<feature type="non-terminal residue" evidence="1">
    <location>
        <position position="1"/>
    </location>
</feature>
<dbReference type="AlphaFoldDB" id="A0A0B6ZFD8"/>
<evidence type="ECO:0000313" key="1">
    <source>
        <dbReference type="EMBL" id="CEK67263.1"/>
    </source>
</evidence>
<organism evidence="1">
    <name type="scientific">Arion vulgaris</name>
    <dbReference type="NCBI Taxonomy" id="1028688"/>
    <lineage>
        <taxon>Eukaryota</taxon>
        <taxon>Metazoa</taxon>
        <taxon>Spiralia</taxon>
        <taxon>Lophotrochozoa</taxon>
        <taxon>Mollusca</taxon>
        <taxon>Gastropoda</taxon>
        <taxon>Heterobranchia</taxon>
        <taxon>Euthyneura</taxon>
        <taxon>Panpulmonata</taxon>
        <taxon>Eupulmonata</taxon>
        <taxon>Stylommatophora</taxon>
        <taxon>Helicina</taxon>
        <taxon>Arionoidea</taxon>
        <taxon>Arionidae</taxon>
        <taxon>Arion</taxon>
    </lineage>
</organism>
<protein>
    <submittedName>
        <fullName evidence="1">Uncharacterized protein</fullName>
    </submittedName>
</protein>
<gene>
    <name evidence="1" type="primary">ORF61984</name>
</gene>
<proteinExistence type="predicted"/>
<dbReference type="EMBL" id="HACG01020398">
    <property type="protein sequence ID" value="CEK67263.1"/>
    <property type="molecule type" value="Transcribed_RNA"/>
</dbReference>
<name>A0A0B6ZFD8_9EUPU</name>
<accession>A0A0B6ZFD8</accession>
<sequence length="166" mass="18101">KNQLVRQKPVNGMNMKWDSLEMLDGNFDLLVLTRKLLAVSAASVQSVSRWGDYTDNNNNNTVYNNSKISNVASHFATVVISPAYATPYNEHYSFNNRESDSITQSVEFSEISDYTDGQARVAVCLGNSGLAIPSRHITKNGLTSTFCKVGLGASVVQGESKCCPVV</sequence>
<reference evidence="1" key="1">
    <citation type="submission" date="2014-12" db="EMBL/GenBank/DDBJ databases">
        <title>Insight into the proteome of Arion vulgaris.</title>
        <authorList>
            <person name="Aradska J."/>
            <person name="Bulat T."/>
            <person name="Smidak R."/>
            <person name="Sarate P."/>
            <person name="Gangsoo J."/>
            <person name="Sialana F."/>
            <person name="Bilban M."/>
            <person name="Lubec G."/>
        </authorList>
    </citation>
    <scope>NUCLEOTIDE SEQUENCE</scope>
    <source>
        <tissue evidence="1">Skin</tissue>
    </source>
</reference>